<dbReference type="SUPFAM" id="SSF53850">
    <property type="entry name" value="Periplasmic binding protein-like II"/>
    <property type="match status" value="1"/>
</dbReference>
<sequence length="534" mass="59520">MHTSFFRPTRRELLAYSGALAGCASIASPRRLMAAPKRGGSLSLLVSVEPQALTGIATTANPVLAAKVNEGLLTYDFDLSPRPQLAVAWTVSEDGLAYTFRLRPGVKWHDGKPFTSEDVAFSLTTLKEVHPRARGTFLNLVEVRTPDPLVVQLRLAKPAPYLLTAFAAEETPIFPKHIYEHGRVETNPANNSPIGTGPFRFKEWVRGSHVIYERNPDYWDEGKPYIDRLIVRIIPDSAARVTALETGEVHITASTSVPMSDADRLKTSPELAFESNGYQYMNSISRIEFNLDRPAFKDVRVRRAFAHVIDRTVIRDVANYGYGTPIPGPISVTLSKFFYPELPVYDTDTKKAEGLLDAAGFPRGEGGIRLRVTHDYLPGGDYYRRSADYLKQALAKVGIAVQIRSQDFAAYTKRVYTDRDFDFTINGMSNLFDPTVGVQRLYWSKNFKPGVPFSNGSHYVNPVVDRLLEEAAVEIDPRKRYDQFVAFQKLIAEDVPDISILGGSEFTIYNRKISGHTIGAEGVFGNFADIHFVG</sequence>
<dbReference type="KEGG" id="bid:Bind_2547"/>
<comment type="similarity">
    <text evidence="2">Belongs to the bacterial solute-binding protein 5 family.</text>
</comment>
<feature type="domain" description="Solute-binding protein family 5" evidence="4">
    <location>
        <begin position="81"/>
        <end position="445"/>
    </location>
</feature>
<dbReference type="PANTHER" id="PTHR30290:SF38">
    <property type="entry name" value="D,D-DIPEPTIDE-BINDING PERIPLASMIC PROTEIN DDPA-RELATED"/>
    <property type="match status" value="1"/>
</dbReference>
<dbReference type="InterPro" id="IPR030678">
    <property type="entry name" value="Peptide/Ni-bd"/>
</dbReference>
<dbReference type="Proteomes" id="UP000001695">
    <property type="component" value="Chromosome"/>
</dbReference>
<dbReference type="PIRSF" id="PIRSF002741">
    <property type="entry name" value="MppA"/>
    <property type="match status" value="1"/>
</dbReference>
<dbReference type="PROSITE" id="PS51318">
    <property type="entry name" value="TAT"/>
    <property type="match status" value="1"/>
</dbReference>
<dbReference type="PANTHER" id="PTHR30290">
    <property type="entry name" value="PERIPLASMIC BINDING COMPONENT OF ABC TRANSPORTER"/>
    <property type="match status" value="1"/>
</dbReference>
<evidence type="ECO:0000313" key="5">
    <source>
        <dbReference type="EMBL" id="ACB96149.1"/>
    </source>
</evidence>
<dbReference type="RefSeq" id="WP_012385502.1">
    <property type="nucleotide sequence ID" value="NC_010581.1"/>
</dbReference>
<reference evidence="6" key="1">
    <citation type="submission" date="2008-03" db="EMBL/GenBank/DDBJ databases">
        <title>Complete sequence of chromosome of Beijerinckia indica subsp. indica ATCC 9039.</title>
        <authorList>
            <consortium name="US DOE Joint Genome Institute"/>
            <person name="Copeland A."/>
            <person name="Lucas S."/>
            <person name="Lapidus A."/>
            <person name="Glavina del Rio T."/>
            <person name="Dalin E."/>
            <person name="Tice H."/>
            <person name="Bruce D."/>
            <person name="Goodwin L."/>
            <person name="Pitluck S."/>
            <person name="LaButti K."/>
            <person name="Schmutz J."/>
            <person name="Larimer F."/>
            <person name="Land M."/>
            <person name="Hauser L."/>
            <person name="Kyrpides N."/>
            <person name="Mikhailova N."/>
            <person name="Dunfield P.F."/>
            <person name="Dedysh S.N."/>
            <person name="Liesack W."/>
            <person name="Saw J.H."/>
            <person name="Alam M."/>
            <person name="Chen Y."/>
            <person name="Murrell J.C."/>
            <person name="Richardson P."/>
        </authorList>
    </citation>
    <scope>NUCLEOTIDE SEQUENCE [LARGE SCALE GENOMIC DNA]</scope>
    <source>
        <strain evidence="6">ATCC 9039 / DSM 1715 / NCIMB 8712</strain>
    </source>
</reference>
<dbReference type="PROSITE" id="PS51257">
    <property type="entry name" value="PROKAR_LIPOPROTEIN"/>
    <property type="match status" value="1"/>
</dbReference>
<dbReference type="GO" id="GO:1904680">
    <property type="term" value="F:peptide transmembrane transporter activity"/>
    <property type="evidence" value="ECO:0007669"/>
    <property type="project" value="TreeGrafter"/>
</dbReference>
<evidence type="ECO:0000256" key="1">
    <source>
        <dbReference type="ARBA" id="ARBA00004418"/>
    </source>
</evidence>
<comment type="subcellular location">
    <subcellularLocation>
        <location evidence="1">Periplasm</location>
    </subcellularLocation>
</comment>
<dbReference type="InterPro" id="IPR000914">
    <property type="entry name" value="SBP_5_dom"/>
</dbReference>
<proteinExistence type="inferred from homology"/>
<dbReference type="eggNOG" id="COG0747">
    <property type="taxonomic scope" value="Bacteria"/>
</dbReference>
<protein>
    <submittedName>
        <fullName evidence="5">Extracellular solute-binding protein family 5</fullName>
    </submittedName>
</protein>
<dbReference type="GO" id="GO:0043190">
    <property type="term" value="C:ATP-binding cassette (ABC) transporter complex"/>
    <property type="evidence" value="ECO:0007669"/>
    <property type="project" value="InterPro"/>
</dbReference>
<organism evidence="5 6">
    <name type="scientific">Beijerinckia indica subsp. indica (strain ATCC 9039 / DSM 1715 / NCIMB 8712)</name>
    <dbReference type="NCBI Taxonomy" id="395963"/>
    <lineage>
        <taxon>Bacteria</taxon>
        <taxon>Pseudomonadati</taxon>
        <taxon>Pseudomonadota</taxon>
        <taxon>Alphaproteobacteria</taxon>
        <taxon>Hyphomicrobiales</taxon>
        <taxon>Beijerinckiaceae</taxon>
        <taxon>Beijerinckia</taxon>
    </lineage>
</organism>
<gene>
    <name evidence="5" type="ordered locus">Bind_2547</name>
</gene>
<dbReference type="InterPro" id="IPR006311">
    <property type="entry name" value="TAT_signal"/>
</dbReference>
<evidence type="ECO:0000256" key="3">
    <source>
        <dbReference type="ARBA" id="ARBA00022729"/>
    </source>
</evidence>
<dbReference type="CDD" id="cd08517">
    <property type="entry name" value="PBP2_NikA_DppA_OppA_like_13"/>
    <property type="match status" value="1"/>
</dbReference>
<dbReference type="EMBL" id="CP001016">
    <property type="protein sequence ID" value="ACB96149.1"/>
    <property type="molecule type" value="Genomic_DNA"/>
</dbReference>
<evidence type="ECO:0000313" key="6">
    <source>
        <dbReference type="Proteomes" id="UP000001695"/>
    </source>
</evidence>
<keyword evidence="6" id="KW-1185">Reference proteome</keyword>
<accession>B2IIT7</accession>
<evidence type="ECO:0000256" key="2">
    <source>
        <dbReference type="ARBA" id="ARBA00005695"/>
    </source>
</evidence>
<dbReference type="STRING" id="395963.Bind_2547"/>
<keyword evidence="3" id="KW-0732">Signal</keyword>
<dbReference type="InterPro" id="IPR039424">
    <property type="entry name" value="SBP_5"/>
</dbReference>
<dbReference type="HOGENOM" id="CLU_017028_7_3_5"/>
<reference evidence="5 6" key="2">
    <citation type="journal article" date="2010" name="J. Bacteriol.">
        <title>Complete genome sequence of Beijerinckia indica subsp. indica.</title>
        <authorList>
            <person name="Tamas I."/>
            <person name="Dedysh S.N."/>
            <person name="Liesack W."/>
            <person name="Stott M.B."/>
            <person name="Alam M."/>
            <person name="Murrell J.C."/>
            <person name="Dunfield P.F."/>
        </authorList>
    </citation>
    <scope>NUCLEOTIDE SEQUENCE [LARGE SCALE GENOMIC DNA]</scope>
    <source>
        <strain evidence="6">ATCC 9039 / DSM 1715 / NCIMB 8712</strain>
    </source>
</reference>
<dbReference type="Pfam" id="PF00496">
    <property type="entry name" value="SBP_bac_5"/>
    <property type="match status" value="1"/>
</dbReference>
<evidence type="ECO:0000259" key="4">
    <source>
        <dbReference type="Pfam" id="PF00496"/>
    </source>
</evidence>
<dbReference type="AlphaFoldDB" id="B2IIT7"/>
<dbReference type="GO" id="GO:0030288">
    <property type="term" value="C:outer membrane-bounded periplasmic space"/>
    <property type="evidence" value="ECO:0007669"/>
    <property type="project" value="UniProtKB-ARBA"/>
</dbReference>
<dbReference type="Gene3D" id="3.10.105.10">
    <property type="entry name" value="Dipeptide-binding Protein, Domain 3"/>
    <property type="match status" value="1"/>
</dbReference>
<dbReference type="GO" id="GO:0015833">
    <property type="term" value="P:peptide transport"/>
    <property type="evidence" value="ECO:0007669"/>
    <property type="project" value="TreeGrafter"/>
</dbReference>
<dbReference type="Gene3D" id="3.40.190.10">
    <property type="entry name" value="Periplasmic binding protein-like II"/>
    <property type="match status" value="1"/>
</dbReference>
<name>B2IIT7_BEII9</name>